<evidence type="ECO:0000259" key="6">
    <source>
        <dbReference type="PROSITE" id="PS50893"/>
    </source>
</evidence>
<dbReference type="Gene3D" id="3.40.50.300">
    <property type="entry name" value="P-loop containing nucleotide triphosphate hydrolases"/>
    <property type="match status" value="1"/>
</dbReference>
<dbReference type="PROSITE" id="PS00211">
    <property type="entry name" value="ABC_TRANSPORTER_1"/>
    <property type="match status" value="1"/>
</dbReference>
<dbReference type="GO" id="GO:0015658">
    <property type="term" value="F:branched-chain amino acid transmembrane transporter activity"/>
    <property type="evidence" value="ECO:0007669"/>
    <property type="project" value="TreeGrafter"/>
</dbReference>
<dbReference type="SMART" id="SM00382">
    <property type="entry name" value="AAA"/>
    <property type="match status" value="1"/>
</dbReference>
<evidence type="ECO:0000313" key="7">
    <source>
        <dbReference type="EMBL" id="MBR0669618.1"/>
    </source>
</evidence>
<evidence type="ECO:0000256" key="2">
    <source>
        <dbReference type="ARBA" id="ARBA00022448"/>
    </source>
</evidence>
<dbReference type="InterPro" id="IPR027417">
    <property type="entry name" value="P-loop_NTPase"/>
</dbReference>
<keyword evidence="2" id="KW-0813">Transport</keyword>
<keyword evidence="5" id="KW-0029">Amino-acid transport</keyword>
<evidence type="ECO:0000256" key="3">
    <source>
        <dbReference type="ARBA" id="ARBA00022741"/>
    </source>
</evidence>
<dbReference type="InterPro" id="IPR017871">
    <property type="entry name" value="ABC_transporter-like_CS"/>
</dbReference>
<proteinExistence type="inferred from homology"/>
<comment type="caution">
    <text evidence="7">The sequence shown here is derived from an EMBL/GenBank/DDBJ whole genome shotgun (WGS) entry which is preliminary data.</text>
</comment>
<dbReference type="Pfam" id="PF00005">
    <property type="entry name" value="ABC_tran"/>
    <property type="match status" value="1"/>
</dbReference>
<dbReference type="EMBL" id="JAAEDM010000001">
    <property type="protein sequence ID" value="MBR0669618.1"/>
    <property type="molecule type" value="Genomic_DNA"/>
</dbReference>
<dbReference type="Proteomes" id="UP001138751">
    <property type="component" value="Unassembled WGS sequence"/>
</dbReference>
<comment type="similarity">
    <text evidence="1">Belongs to the ABC transporter superfamily.</text>
</comment>
<keyword evidence="4 7" id="KW-0067">ATP-binding</keyword>
<dbReference type="InterPro" id="IPR052156">
    <property type="entry name" value="BCAA_Transport_ATP-bd_LivF"/>
</dbReference>
<dbReference type="GO" id="GO:0015807">
    <property type="term" value="P:L-amino acid transport"/>
    <property type="evidence" value="ECO:0007669"/>
    <property type="project" value="TreeGrafter"/>
</dbReference>
<evidence type="ECO:0000256" key="5">
    <source>
        <dbReference type="ARBA" id="ARBA00022970"/>
    </source>
</evidence>
<dbReference type="GO" id="GO:0016887">
    <property type="term" value="F:ATP hydrolysis activity"/>
    <property type="evidence" value="ECO:0007669"/>
    <property type="project" value="InterPro"/>
</dbReference>
<name>A0A9X9WR39_9PROT</name>
<dbReference type="PROSITE" id="PS50893">
    <property type="entry name" value="ABC_TRANSPORTER_2"/>
    <property type="match status" value="1"/>
</dbReference>
<dbReference type="SUPFAM" id="SSF52540">
    <property type="entry name" value="P-loop containing nucleoside triphosphate hydrolases"/>
    <property type="match status" value="1"/>
</dbReference>
<gene>
    <name evidence="7" type="ORF">GXW76_00410</name>
</gene>
<dbReference type="GO" id="GO:0005524">
    <property type="term" value="F:ATP binding"/>
    <property type="evidence" value="ECO:0007669"/>
    <property type="project" value="UniProtKB-KW"/>
</dbReference>
<keyword evidence="3" id="KW-0547">Nucleotide-binding</keyword>
<reference evidence="7" key="1">
    <citation type="submission" date="2020-01" db="EMBL/GenBank/DDBJ databases">
        <authorList>
            <person name="Rat A."/>
        </authorList>
    </citation>
    <scope>NUCLEOTIDE SEQUENCE</scope>
    <source>
        <strain evidence="7">LMG 31231</strain>
    </source>
</reference>
<dbReference type="InterPro" id="IPR003593">
    <property type="entry name" value="AAA+_ATPase"/>
</dbReference>
<keyword evidence="8" id="KW-1185">Reference proteome</keyword>
<feature type="domain" description="ABC transporter" evidence="6">
    <location>
        <begin position="3"/>
        <end position="231"/>
    </location>
</feature>
<reference evidence="7" key="2">
    <citation type="journal article" date="2021" name="Syst. Appl. Microbiol.">
        <title>Roseomonas hellenica sp. nov., isolated from roots of wild-growing Alkanna tinctoria.</title>
        <authorList>
            <person name="Rat A."/>
            <person name="Naranjo H.D."/>
            <person name="Lebbe L."/>
            <person name="Cnockaert M."/>
            <person name="Krigas N."/>
            <person name="Grigoriadou K."/>
            <person name="Maloupa E."/>
            <person name="Willems A."/>
        </authorList>
    </citation>
    <scope>NUCLEOTIDE SEQUENCE</scope>
    <source>
        <strain evidence="7">LMG 31231</strain>
    </source>
</reference>
<organism evidence="7 8">
    <name type="scientific">Neoroseomonas soli</name>
    <dbReference type="NCBI Taxonomy" id="1081025"/>
    <lineage>
        <taxon>Bacteria</taxon>
        <taxon>Pseudomonadati</taxon>
        <taxon>Pseudomonadota</taxon>
        <taxon>Alphaproteobacteria</taxon>
        <taxon>Acetobacterales</taxon>
        <taxon>Acetobacteraceae</taxon>
        <taxon>Neoroseomonas</taxon>
    </lineage>
</organism>
<dbReference type="RefSeq" id="WP_211859938.1">
    <property type="nucleotide sequence ID" value="NZ_JAAEDM010000001.1"/>
</dbReference>
<evidence type="ECO:0000256" key="4">
    <source>
        <dbReference type="ARBA" id="ARBA00022840"/>
    </source>
</evidence>
<evidence type="ECO:0000256" key="1">
    <source>
        <dbReference type="ARBA" id="ARBA00005417"/>
    </source>
</evidence>
<protein>
    <submittedName>
        <fullName evidence="7">ABC transporter ATP-binding protein</fullName>
    </submittedName>
</protein>
<dbReference type="AlphaFoldDB" id="A0A9X9WR39"/>
<sequence>MALEVAGLEAGYGGARVVQGISFAVPEGSIVTLLGPNGAGKSTTLRSIAGLLKPNRGIVTLDGDRLDGLTADAVVRRGLALVPERRELFPSLSVAENLALGAYTRRDRAGIAADLEMVFTLFPRLKERRQQHARTLSGGEQQMLAIGRGLMSHPRYLLLDEPSLGLAPLLIAEIFRKLTEIRAGGTAILLVEQNASAALDVADHGYVLETGVIQLEGNAASLAADEAVRETYLR</sequence>
<dbReference type="PANTHER" id="PTHR43820">
    <property type="entry name" value="HIGH-AFFINITY BRANCHED-CHAIN AMINO ACID TRANSPORT ATP-BINDING PROTEIN LIVF"/>
    <property type="match status" value="1"/>
</dbReference>
<accession>A0A9X9WR39</accession>
<evidence type="ECO:0000313" key="8">
    <source>
        <dbReference type="Proteomes" id="UP001138751"/>
    </source>
</evidence>
<dbReference type="InterPro" id="IPR003439">
    <property type="entry name" value="ABC_transporter-like_ATP-bd"/>
</dbReference>
<dbReference type="PANTHER" id="PTHR43820:SF4">
    <property type="entry name" value="HIGH-AFFINITY BRANCHED-CHAIN AMINO ACID TRANSPORT ATP-BINDING PROTEIN LIVF"/>
    <property type="match status" value="1"/>
</dbReference>
<dbReference type="CDD" id="cd03224">
    <property type="entry name" value="ABC_TM1139_LivF_branched"/>
    <property type="match status" value="1"/>
</dbReference>